<sequence>MTVWSPENDCSSHQPVLAVPFHRRPASLNYGFSGETTDLKACSTAIRRGSRSFHLAAQLLPSRTRQAAFSLYAFCRHSDDLIDGAGAEKNVLASLRQRLNLIYQGRPAPLACDRAFARTVQEYAIPKLVAETLLDGFEMDTAQRRFQTIAEVKDYANCVAATVGIMMALVMKTGEPEALARAADLGLAMQLTNIARDVGEDVRNGRLYLPQDWLRDVGISPEELMLDPQFSPALGSVVARLLEEADHHYGLGLAGISFLPPDCRHAIRTAALVYQGIGTRIRENGYDSISQRASTALSTKLRLALNARRETESEKSVAPEFAAQPPDAATAALVMRSAHSYAAARKQSLSLPVLENATGRLDRFALILMQLQERAREENRFRRRLVQRKVTGLG</sequence>
<dbReference type="SFLD" id="SFLDG01212">
    <property type="entry name" value="Phytoene_synthase_like"/>
    <property type="match status" value="1"/>
</dbReference>
<keyword evidence="1" id="KW-0808">Transferase</keyword>
<gene>
    <name evidence="2" type="ORF">FE840_002290</name>
</gene>
<dbReference type="PANTHER" id="PTHR31480">
    <property type="entry name" value="BIFUNCTIONAL LYCOPENE CYCLASE/PHYTOENE SYNTHASE"/>
    <property type="match status" value="1"/>
</dbReference>
<name>A0ABX6QK34_9HYPH</name>
<evidence type="ECO:0000313" key="3">
    <source>
        <dbReference type="Proteomes" id="UP000308530"/>
    </source>
</evidence>
<accession>A0ABX6QK34</accession>
<dbReference type="PROSITE" id="PS01045">
    <property type="entry name" value="SQUALEN_PHYTOEN_SYN_2"/>
    <property type="match status" value="1"/>
</dbReference>
<dbReference type="SFLD" id="SFLDG01018">
    <property type="entry name" value="Squalene/Phytoene_Synthase_Lik"/>
    <property type="match status" value="1"/>
</dbReference>
<dbReference type="InterPro" id="IPR019845">
    <property type="entry name" value="Squalene/phytoene_synthase_CS"/>
</dbReference>
<dbReference type="Pfam" id="PF00494">
    <property type="entry name" value="SQS_PSY"/>
    <property type="match status" value="1"/>
</dbReference>
<dbReference type="InterPro" id="IPR008949">
    <property type="entry name" value="Isoprenoid_synthase_dom_sf"/>
</dbReference>
<dbReference type="Gene3D" id="1.10.600.10">
    <property type="entry name" value="Farnesyl Diphosphate Synthase"/>
    <property type="match status" value="1"/>
</dbReference>
<dbReference type="InterPro" id="IPR002060">
    <property type="entry name" value="Squ/phyt_synthse"/>
</dbReference>
<keyword evidence="3" id="KW-1185">Reference proteome</keyword>
<dbReference type="SUPFAM" id="SSF48576">
    <property type="entry name" value="Terpenoid synthases"/>
    <property type="match status" value="1"/>
</dbReference>
<protein>
    <submittedName>
        <fullName evidence="2">Phytoene/squalene synthase family protein</fullName>
    </submittedName>
</protein>
<dbReference type="SFLD" id="SFLDS00005">
    <property type="entry name" value="Isoprenoid_Synthase_Type_I"/>
    <property type="match status" value="1"/>
</dbReference>
<dbReference type="InterPro" id="IPR033904">
    <property type="entry name" value="Trans_IPPS_HH"/>
</dbReference>
<evidence type="ECO:0000313" key="2">
    <source>
        <dbReference type="EMBL" id="QLF68470.1"/>
    </source>
</evidence>
<proteinExistence type="predicted"/>
<dbReference type="RefSeq" id="WP_138288556.1">
    <property type="nucleotide sequence ID" value="NZ_CP058350.1"/>
</dbReference>
<evidence type="ECO:0000256" key="1">
    <source>
        <dbReference type="ARBA" id="ARBA00022679"/>
    </source>
</evidence>
<dbReference type="CDD" id="cd00683">
    <property type="entry name" value="Trans_IPPS_HH"/>
    <property type="match status" value="1"/>
</dbReference>
<dbReference type="InterPro" id="IPR044843">
    <property type="entry name" value="Trans_IPPS_bact-type"/>
</dbReference>
<organism evidence="2 3">
    <name type="scientific">Peteryoungia desertarenae</name>
    <dbReference type="NCBI Taxonomy" id="1813451"/>
    <lineage>
        <taxon>Bacteria</taxon>
        <taxon>Pseudomonadati</taxon>
        <taxon>Pseudomonadota</taxon>
        <taxon>Alphaproteobacteria</taxon>
        <taxon>Hyphomicrobiales</taxon>
        <taxon>Rhizobiaceae</taxon>
        <taxon>Peteryoungia</taxon>
    </lineage>
</organism>
<dbReference type="EMBL" id="CP058350">
    <property type="protein sequence ID" value="QLF68470.1"/>
    <property type="molecule type" value="Genomic_DNA"/>
</dbReference>
<dbReference type="PROSITE" id="PS01044">
    <property type="entry name" value="SQUALEN_PHYTOEN_SYN_1"/>
    <property type="match status" value="1"/>
</dbReference>
<reference evidence="2 3" key="1">
    <citation type="submission" date="2020-06" db="EMBL/GenBank/DDBJ databases">
        <title>Genome sequence of Rhizobium sp strain ADMK78.</title>
        <authorList>
            <person name="Rahi P."/>
        </authorList>
    </citation>
    <scope>NUCLEOTIDE SEQUENCE [LARGE SCALE GENOMIC DNA]</scope>
    <source>
        <strain evidence="2 3">ADMK78</strain>
    </source>
</reference>
<dbReference type="Proteomes" id="UP000308530">
    <property type="component" value="Chromosome"/>
</dbReference>